<accession>A0ABY0V5W1</accession>
<proteinExistence type="predicted"/>
<keyword evidence="2" id="KW-1185">Reference proteome</keyword>
<sequence length="352" mass="39509">MRIAIKRDATLIDEGGRVTGHDAGATLVRRILRIFPDSSIIGPVARRCKGFTVMPLESINPDDTVIINMDVVDSLGTWNTVYHASGGNIPKIMNFVWFPVNTLEQHVQVCALALSCALFPTFANSERTAAEVREVVERWTVQPLAQKAELSWVNLGFRLEHVQPRHEPDTPVVLYPAIYLANRKRPDMFMDIVSAVQEDTDLRVEMRLHESHLVSEKAMEYSQLPWIWVGSLTASRASYWQALSHTTAFVATASEESYGLSYVEAMGAGAIGIFPDLPWARALLPDGYPFMYPDGDEDAAADLLRWALTETDRCRAQLDELVSGSFVSWIHDRHSDDAFDREILAAVKEWFS</sequence>
<evidence type="ECO:0000313" key="1">
    <source>
        <dbReference type="EMBL" id="SDT88140.1"/>
    </source>
</evidence>
<organism evidence="1 2">
    <name type="scientific">Schaalia radingae</name>
    <dbReference type="NCBI Taxonomy" id="131110"/>
    <lineage>
        <taxon>Bacteria</taxon>
        <taxon>Bacillati</taxon>
        <taxon>Actinomycetota</taxon>
        <taxon>Actinomycetes</taxon>
        <taxon>Actinomycetales</taxon>
        <taxon>Actinomycetaceae</taxon>
        <taxon>Schaalia</taxon>
    </lineage>
</organism>
<dbReference type="Proteomes" id="UP000198976">
    <property type="component" value="Chromosome I"/>
</dbReference>
<gene>
    <name evidence="1" type="ORF">SAMN04489714_0509</name>
</gene>
<dbReference type="SUPFAM" id="SSF53756">
    <property type="entry name" value="UDP-Glycosyltransferase/glycogen phosphorylase"/>
    <property type="match status" value="1"/>
</dbReference>
<reference evidence="1 2" key="1">
    <citation type="submission" date="2016-10" db="EMBL/GenBank/DDBJ databases">
        <authorList>
            <person name="Varghese N."/>
            <person name="Submissions S."/>
        </authorList>
    </citation>
    <scope>NUCLEOTIDE SEQUENCE [LARGE SCALE GENOMIC DNA]</scope>
    <source>
        <strain evidence="1 2">DSM 9169</strain>
    </source>
</reference>
<evidence type="ECO:0000313" key="2">
    <source>
        <dbReference type="Proteomes" id="UP000198976"/>
    </source>
</evidence>
<dbReference type="Gene3D" id="3.40.50.2000">
    <property type="entry name" value="Glycogen Phosphorylase B"/>
    <property type="match status" value="1"/>
</dbReference>
<protein>
    <submittedName>
        <fullName evidence="1">Glycosyltransferase involved in cell wall bisynthesis</fullName>
    </submittedName>
</protein>
<dbReference type="RefSeq" id="WP_092648323.1">
    <property type="nucleotide sequence ID" value="NZ_LT629792.1"/>
</dbReference>
<name>A0ABY0V5W1_9ACTO</name>
<dbReference type="EMBL" id="LT629792">
    <property type="protein sequence ID" value="SDT88140.1"/>
    <property type="molecule type" value="Genomic_DNA"/>
</dbReference>